<keyword evidence="4" id="KW-1185">Reference proteome</keyword>
<organism evidence="3 4">
    <name type="scientific">Halogeometricum pallidum JCM 14848</name>
    <dbReference type="NCBI Taxonomy" id="1227487"/>
    <lineage>
        <taxon>Archaea</taxon>
        <taxon>Methanobacteriati</taxon>
        <taxon>Methanobacteriota</taxon>
        <taxon>Stenosarchaea group</taxon>
        <taxon>Halobacteria</taxon>
        <taxon>Halobacteriales</taxon>
        <taxon>Haloferacaceae</taxon>
        <taxon>Halogeometricum</taxon>
    </lineage>
</organism>
<comment type="caution">
    <text evidence="3">The sequence shown here is derived from an EMBL/GenBank/DDBJ whole genome shotgun (WGS) entry which is preliminary data.</text>
</comment>
<keyword evidence="2" id="KW-0472">Membrane</keyword>
<evidence type="ECO:0000313" key="4">
    <source>
        <dbReference type="Proteomes" id="UP000011513"/>
    </source>
</evidence>
<dbReference type="Proteomes" id="UP000011513">
    <property type="component" value="Unassembled WGS sequence"/>
</dbReference>
<dbReference type="Pfam" id="PF23933">
    <property type="entry name" value="DUF7269"/>
    <property type="match status" value="1"/>
</dbReference>
<feature type="region of interest" description="Disordered" evidence="1">
    <location>
        <begin position="179"/>
        <end position="205"/>
    </location>
</feature>
<evidence type="ECO:0000256" key="2">
    <source>
        <dbReference type="SAM" id="Phobius"/>
    </source>
</evidence>
<gene>
    <name evidence="3" type="ORF">C474_17144</name>
</gene>
<name>M0CV54_HALPD</name>
<protein>
    <submittedName>
        <fullName evidence="3">Uncharacterized protein</fullName>
    </submittedName>
</protein>
<evidence type="ECO:0000313" key="3">
    <source>
        <dbReference type="EMBL" id="ELZ27095.1"/>
    </source>
</evidence>
<proteinExistence type="predicted"/>
<sequence length="205" mass="21816">MRTRSLVAGVGVAAVLGGLAALAGFVVPGLSATFVFVTIVGIVAGVQGLRYALGRRNVDYRSTDTGDPELRYRVPTPGDDVDRRLVGAGGWRRTGASNLRTRIREVAIESLVLHDNCSPEAAEEHVEAGTWTDDPVAARYLGADVPLSWVTRLSLVVRGESSTPARVSRTVAAVEAIHDGDDSVTERRRERGRDSAADTVGEGRP</sequence>
<dbReference type="RefSeq" id="WP_008388962.1">
    <property type="nucleotide sequence ID" value="NZ_AOIV01000041.1"/>
</dbReference>
<keyword evidence="2" id="KW-0812">Transmembrane</keyword>
<evidence type="ECO:0000256" key="1">
    <source>
        <dbReference type="SAM" id="MobiDB-lite"/>
    </source>
</evidence>
<feature type="transmembrane region" description="Helical" evidence="2">
    <location>
        <begin position="30"/>
        <end position="53"/>
    </location>
</feature>
<dbReference type="AlphaFoldDB" id="M0CV54"/>
<accession>M0CV54</accession>
<dbReference type="OrthoDB" id="307812at2157"/>
<keyword evidence="2" id="KW-1133">Transmembrane helix</keyword>
<dbReference type="InterPro" id="IPR055693">
    <property type="entry name" value="DUF7269"/>
</dbReference>
<dbReference type="eggNOG" id="arCOG06437">
    <property type="taxonomic scope" value="Archaea"/>
</dbReference>
<reference evidence="3 4" key="1">
    <citation type="journal article" date="2014" name="PLoS Genet.">
        <title>Phylogenetically driven sequencing of extremely halophilic archaea reveals strategies for static and dynamic osmo-response.</title>
        <authorList>
            <person name="Becker E.A."/>
            <person name="Seitzer P.M."/>
            <person name="Tritt A."/>
            <person name="Larsen D."/>
            <person name="Krusor M."/>
            <person name="Yao A.I."/>
            <person name="Wu D."/>
            <person name="Madern D."/>
            <person name="Eisen J.A."/>
            <person name="Darling A.E."/>
            <person name="Facciotti M.T."/>
        </authorList>
    </citation>
    <scope>NUCLEOTIDE SEQUENCE [LARGE SCALE GENOMIC DNA]</scope>
    <source>
        <strain evidence="3 4">JCM 14848</strain>
    </source>
</reference>
<dbReference type="EMBL" id="AOIV01000041">
    <property type="protein sequence ID" value="ELZ27095.1"/>
    <property type="molecule type" value="Genomic_DNA"/>
</dbReference>
<dbReference type="InParanoid" id="M0CV54"/>